<keyword evidence="4" id="KW-1003">Cell membrane</keyword>
<keyword evidence="3 4" id="KW-0961">Cell wall biogenesis/degradation</keyword>
<reference evidence="8 9" key="1">
    <citation type="submission" date="2016-09" db="EMBL/GenBank/DDBJ databases">
        <title>Genomic Taxonomy of the Vibrionaceae.</title>
        <authorList>
            <person name="Gonzalez-Castillo A."/>
            <person name="Gomez-Gil B."/>
            <person name="Enciso-Ibarra K."/>
        </authorList>
    </citation>
    <scope>NUCLEOTIDE SEQUENCE [LARGE SCALE GENOMIC DNA]</scope>
    <source>
        <strain evidence="8 9">CAIM 1731</strain>
    </source>
</reference>
<keyword evidence="4" id="KW-0472">Membrane</keyword>
<keyword evidence="4" id="KW-0449">Lipoprotein</keyword>
<dbReference type="InterPro" id="IPR034718">
    <property type="entry name" value="RlpA"/>
</dbReference>
<comment type="similarity">
    <text evidence="4 5">Belongs to the RlpA family.</text>
</comment>
<evidence type="ECO:0000256" key="5">
    <source>
        <dbReference type="RuleBase" id="RU003495"/>
    </source>
</evidence>
<name>A0ABX3FEF9_9VIBR</name>
<dbReference type="SUPFAM" id="SSF110997">
    <property type="entry name" value="Sporulation related repeat"/>
    <property type="match status" value="1"/>
</dbReference>
<dbReference type="SUPFAM" id="SSF50685">
    <property type="entry name" value="Barwin-like endoglucanases"/>
    <property type="match status" value="1"/>
</dbReference>
<keyword evidence="2 4" id="KW-0456">Lyase</keyword>
<dbReference type="InterPro" id="IPR036680">
    <property type="entry name" value="SPOR-like_sf"/>
</dbReference>
<accession>A0ABX3FEF9</accession>
<dbReference type="EC" id="4.2.2.-" evidence="4"/>
<gene>
    <name evidence="4" type="primary">rlpA</name>
    <name evidence="8" type="ORF">BIY21_16325</name>
</gene>
<evidence type="ECO:0000256" key="6">
    <source>
        <dbReference type="SAM" id="MobiDB-lite"/>
    </source>
</evidence>
<evidence type="ECO:0000256" key="1">
    <source>
        <dbReference type="ARBA" id="ARBA00022729"/>
    </source>
</evidence>
<dbReference type="InterPro" id="IPR009009">
    <property type="entry name" value="RlpA-like_DPBB"/>
</dbReference>
<evidence type="ECO:0000256" key="2">
    <source>
        <dbReference type="ARBA" id="ARBA00023239"/>
    </source>
</evidence>
<dbReference type="EMBL" id="MJMI01000114">
    <property type="protein sequence ID" value="OLQ88544.1"/>
    <property type="molecule type" value="Genomic_DNA"/>
</dbReference>
<keyword evidence="4" id="KW-0564">Palmitate</keyword>
<dbReference type="Proteomes" id="UP000186206">
    <property type="component" value="Unassembled WGS sequence"/>
</dbReference>
<keyword evidence="9" id="KW-1185">Reference proteome</keyword>
<feature type="region of interest" description="Disordered" evidence="6">
    <location>
        <begin position="19"/>
        <end position="54"/>
    </location>
</feature>
<dbReference type="Pfam" id="PF05036">
    <property type="entry name" value="SPOR"/>
    <property type="match status" value="1"/>
</dbReference>
<dbReference type="Gene3D" id="3.30.70.1070">
    <property type="entry name" value="Sporulation related repeat"/>
    <property type="match status" value="1"/>
</dbReference>
<dbReference type="PROSITE" id="PS51257">
    <property type="entry name" value="PROKAR_LIPOPROTEIN"/>
    <property type="match status" value="1"/>
</dbReference>
<dbReference type="HAMAP" id="MF_02071">
    <property type="entry name" value="RlpA"/>
    <property type="match status" value="1"/>
</dbReference>
<feature type="compositionally biased region" description="Basic and acidic residues" evidence="6">
    <location>
        <begin position="44"/>
        <end position="54"/>
    </location>
</feature>
<sequence>MNTIHKLAALALISSVMVGCSSSPSEPETAPTTPTEPTTPPLSDSDRYQEERYELKNDVAPEKPMSVEHIEEITPQYEPYSRGGNRNYTVRGKSYQVIKDPKGFKEKGQASWYGKKFHGHLTSNGEVYDMYSMSAAHKQLPLPSYVKVTNTDNGKSTIVRVNDRGPFHPGRIIDLSYAAATKLDVIKTGTANVEIEVITPEKPSAETKQQDLPKFQIQVASSQHKDRVETLAQTLGQKLSVASFVNSDNDIHRVILGPFDDYTLTQKTLEQVKLLGYSSAFVRKN</sequence>
<dbReference type="PANTHER" id="PTHR34183:SF1">
    <property type="entry name" value="ENDOLYTIC PEPTIDOGLYCAN TRANSGLYCOSYLASE RLPA"/>
    <property type="match status" value="1"/>
</dbReference>
<dbReference type="PANTHER" id="PTHR34183">
    <property type="entry name" value="ENDOLYTIC PEPTIDOGLYCAN TRANSGLYCOSYLASE RLPA"/>
    <property type="match status" value="1"/>
</dbReference>
<evidence type="ECO:0000259" key="7">
    <source>
        <dbReference type="PROSITE" id="PS51724"/>
    </source>
</evidence>
<dbReference type="Gene3D" id="2.40.40.10">
    <property type="entry name" value="RlpA-like domain"/>
    <property type="match status" value="1"/>
</dbReference>
<keyword evidence="1" id="KW-0732">Signal</keyword>
<feature type="domain" description="SPOR" evidence="7">
    <location>
        <begin position="209"/>
        <end position="285"/>
    </location>
</feature>
<dbReference type="Pfam" id="PF03330">
    <property type="entry name" value="DPBB_1"/>
    <property type="match status" value="1"/>
</dbReference>
<dbReference type="InterPro" id="IPR007730">
    <property type="entry name" value="SPOR-like_dom"/>
</dbReference>
<comment type="function">
    <text evidence="4">Lytic transglycosylase with a strong preference for naked glycan strands that lack stem peptides.</text>
</comment>
<organism evidence="8 9">
    <name type="scientific">Vibrio ponticus</name>
    <dbReference type="NCBI Taxonomy" id="265668"/>
    <lineage>
        <taxon>Bacteria</taxon>
        <taxon>Pseudomonadati</taxon>
        <taxon>Pseudomonadota</taxon>
        <taxon>Gammaproteobacteria</taxon>
        <taxon>Vibrionales</taxon>
        <taxon>Vibrionaceae</taxon>
        <taxon>Vibrio</taxon>
    </lineage>
</organism>
<dbReference type="CDD" id="cd22268">
    <property type="entry name" value="DPBB_RlpA-like"/>
    <property type="match status" value="1"/>
</dbReference>
<dbReference type="PROSITE" id="PS51724">
    <property type="entry name" value="SPOR"/>
    <property type="match status" value="1"/>
</dbReference>
<dbReference type="InterPro" id="IPR036908">
    <property type="entry name" value="RlpA-like_sf"/>
</dbReference>
<evidence type="ECO:0000313" key="8">
    <source>
        <dbReference type="EMBL" id="OLQ88544.1"/>
    </source>
</evidence>
<dbReference type="InterPro" id="IPR012997">
    <property type="entry name" value="RplA"/>
</dbReference>
<evidence type="ECO:0000256" key="4">
    <source>
        <dbReference type="HAMAP-Rule" id="MF_02071"/>
    </source>
</evidence>
<dbReference type="RefSeq" id="WP_075651092.1">
    <property type="nucleotide sequence ID" value="NZ_AP019657.1"/>
</dbReference>
<comment type="subcellular location">
    <subcellularLocation>
        <location evidence="4">Cell membrane</location>
        <topology evidence="4">Lipid-anchor</topology>
    </subcellularLocation>
</comment>
<dbReference type="NCBIfam" id="TIGR00413">
    <property type="entry name" value="rlpA"/>
    <property type="match status" value="1"/>
</dbReference>
<evidence type="ECO:0000256" key="3">
    <source>
        <dbReference type="ARBA" id="ARBA00023316"/>
    </source>
</evidence>
<evidence type="ECO:0000313" key="9">
    <source>
        <dbReference type="Proteomes" id="UP000186206"/>
    </source>
</evidence>
<comment type="caution">
    <text evidence="8">The sequence shown here is derived from an EMBL/GenBank/DDBJ whole genome shotgun (WGS) entry which is preliminary data.</text>
</comment>
<feature type="compositionally biased region" description="Low complexity" evidence="6">
    <location>
        <begin position="19"/>
        <end position="36"/>
    </location>
</feature>
<protein>
    <recommendedName>
        <fullName evidence="4">Endolytic peptidoglycan transglycosylase RlpA</fullName>
        <ecNumber evidence="4">4.2.2.-</ecNumber>
    </recommendedName>
</protein>
<proteinExistence type="inferred from homology"/>